<comment type="caution">
    <text evidence="1">The sequence shown here is derived from an EMBL/GenBank/DDBJ whole genome shotgun (WGS) entry which is preliminary data.</text>
</comment>
<protein>
    <submittedName>
        <fullName evidence="1">Uncharacterized protein</fullName>
    </submittedName>
</protein>
<dbReference type="Proteomes" id="UP000243518">
    <property type="component" value="Unassembled WGS sequence"/>
</dbReference>
<dbReference type="AlphaFoldDB" id="A0AAQ1G7G4"/>
<proteinExistence type="predicted"/>
<gene>
    <name evidence="1" type="ORF">SAMN05216586_104319</name>
</gene>
<organism evidence="1 2">
    <name type="scientific">Halopseudomonas aestusnigri</name>
    <dbReference type="NCBI Taxonomy" id="857252"/>
    <lineage>
        <taxon>Bacteria</taxon>
        <taxon>Pseudomonadati</taxon>
        <taxon>Pseudomonadota</taxon>
        <taxon>Gammaproteobacteria</taxon>
        <taxon>Pseudomonadales</taxon>
        <taxon>Pseudomonadaceae</taxon>
        <taxon>Halopseudomonas</taxon>
    </lineage>
</organism>
<dbReference type="EMBL" id="FNVE01000004">
    <property type="protein sequence ID" value="SEG27402.1"/>
    <property type="molecule type" value="Genomic_DNA"/>
</dbReference>
<sequence>MQSTTTPGLCRALLFVALRQRGVGMHRILGLNWRNNIE</sequence>
<name>A0AAQ1G7G4_9GAMM</name>
<keyword evidence="2" id="KW-1185">Reference proteome</keyword>
<evidence type="ECO:0000313" key="1">
    <source>
        <dbReference type="EMBL" id="SEG27402.1"/>
    </source>
</evidence>
<accession>A0AAQ1G7G4</accession>
<reference evidence="1 2" key="1">
    <citation type="submission" date="2016-10" db="EMBL/GenBank/DDBJ databases">
        <authorList>
            <person name="Varghese N."/>
            <person name="Submissions S."/>
        </authorList>
    </citation>
    <scope>NUCLEOTIDE SEQUENCE [LARGE SCALE GENOMIC DNA]</scope>
    <source>
        <strain evidence="1 2">CECT 8317</strain>
    </source>
</reference>
<evidence type="ECO:0000313" key="2">
    <source>
        <dbReference type="Proteomes" id="UP000243518"/>
    </source>
</evidence>